<keyword evidence="9" id="KW-1185">Reference proteome</keyword>
<evidence type="ECO:0000256" key="4">
    <source>
        <dbReference type="ARBA" id="ARBA00022989"/>
    </source>
</evidence>
<sequence length="556" mass="61034">MDWVGFQNALFNVFALFGGFGMFLYGMHIMADGLQKTAGNKMKNLLGALTNNRFVGVIVGALVTAIVQSSSASTVMVIGFVNAGLMNLVQATGVIMGANIGTTITSWIVSSGEWMVFFKPEKIAPLIMGIGASILFFSKDKKKQQIGEILVGFSLIFIGLELMKSGITPYKDSQVFKDAFIVLGKNPILAVFAGAVVTAIIQSSSASVGILQTLAATGIIPFSAALYIVLGQNIGTTVTAMLSSIGASKTAKRAAYVHLLFNVFGTVLFTVGTFVYFEFFDMNHGHAIITMTQISIFHTFFNVTNTALLLPFANQLAALAEKIVPGVDRQVEGEEELTLRHLDDRILETPTFAVENAIKEVARMGELAVENTRLAVEALIEKDNKKIAEVISNEKKINKLEKLITDYLIKISNSVLNEHQNLVITNLFHSVNDIERVGDHAENIAELAKYYVDNELKFSEEAEEEFKVISKLALDTIRLAVEARRDDNADLVKKVESNEEEMDVMEEHLRGQHIKRLGKNLCDSSTGVVFLDSISNLERITDHALNLAYYVKDEII</sequence>
<feature type="transmembrane region" description="Helical" evidence="6">
    <location>
        <begin position="213"/>
        <end position="235"/>
    </location>
</feature>
<keyword evidence="4 6" id="KW-1133">Transmembrane helix</keyword>
<reference evidence="8 9" key="1">
    <citation type="submission" date="2018-09" db="EMBL/GenBank/DDBJ databases">
        <authorList>
            <person name="Postec A."/>
        </authorList>
    </citation>
    <scope>NUCLEOTIDE SEQUENCE [LARGE SCALE GENOMIC DNA]</scope>
    <source>
        <strain evidence="8">70B-A</strain>
    </source>
</reference>
<dbReference type="Proteomes" id="UP000279029">
    <property type="component" value="Chromosome"/>
</dbReference>
<feature type="domain" description="PhoU" evidence="7">
    <location>
        <begin position="361"/>
        <end position="447"/>
    </location>
</feature>
<feature type="transmembrane region" description="Helical" evidence="6">
    <location>
        <begin position="54"/>
        <end position="81"/>
    </location>
</feature>
<feature type="transmembrane region" description="Helical" evidence="6">
    <location>
        <begin position="149"/>
        <end position="167"/>
    </location>
</feature>
<evidence type="ECO:0000256" key="6">
    <source>
        <dbReference type="SAM" id="Phobius"/>
    </source>
</evidence>
<dbReference type="InterPro" id="IPR038078">
    <property type="entry name" value="PhoU-like_sf"/>
</dbReference>
<dbReference type="GO" id="GO:0005886">
    <property type="term" value="C:plasma membrane"/>
    <property type="evidence" value="ECO:0007669"/>
    <property type="project" value="UniProtKB-SubCell"/>
</dbReference>
<feature type="transmembrane region" description="Helical" evidence="6">
    <location>
        <begin position="88"/>
        <end position="110"/>
    </location>
</feature>
<accession>A0A3P7Q0Z5</accession>
<evidence type="ECO:0000256" key="2">
    <source>
        <dbReference type="ARBA" id="ARBA00022475"/>
    </source>
</evidence>
<evidence type="ECO:0000259" key="7">
    <source>
        <dbReference type="Pfam" id="PF01895"/>
    </source>
</evidence>
<comment type="subcellular location">
    <subcellularLocation>
        <location evidence="1">Cell membrane</location>
        <topology evidence="1">Multi-pass membrane protein</topology>
    </subcellularLocation>
</comment>
<feature type="transmembrane region" description="Helical" evidence="6">
    <location>
        <begin position="255"/>
        <end position="277"/>
    </location>
</feature>
<dbReference type="Pfam" id="PF02690">
    <property type="entry name" value="Na_Pi_cotrans"/>
    <property type="match status" value="2"/>
</dbReference>
<protein>
    <submittedName>
        <fullName evidence="8">Na/Pi cotransporter</fullName>
    </submittedName>
</protein>
<dbReference type="InterPro" id="IPR026022">
    <property type="entry name" value="PhoU_dom"/>
</dbReference>
<keyword evidence="5 6" id="KW-0472">Membrane</keyword>
<evidence type="ECO:0000256" key="3">
    <source>
        <dbReference type="ARBA" id="ARBA00022692"/>
    </source>
</evidence>
<keyword evidence="2" id="KW-1003">Cell membrane</keyword>
<proteinExistence type="predicted"/>
<dbReference type="GO" id="GO:0005436">
    <property type="term" value="F:sodium:phosphate symporter activity"/>
    <property type="evidence" value="ECO:0007669"/>
    <property type="project" value="InterPro"/>
</dbReference>
<name>A0A3P7Q0Z5_9FIRM</name>
<organism evidence="8 9">
    <name type="scientific">Petrocella atlantisensis</name>
    <dbReference type="NCBI Taxonomy" id="2173034"/>
    <lineage>
        <taxon>Bacteria</taxon>
        <taxon>Bacillati</taxon>
        <taxon>Bacillota</taxon>
        <taxon>Clostridia</taxon>
        <taxon>Lachnospirales</taxon>
        <taxon>Vallitaleaceae</taxon>
        <taxon>Petrocella</taxon>
    </lineage>
</organism>
<dbReference type="GO" id="GO:0044341">
    <property type="term" value="P:sodium-dependent phosphate transport"/>
    <property type="evidence" value="ECO:0007669"/>
    <property type="project" value="InterPro"/>
</dbReference>
<dbReference type="PANTHER" id="PTHR10010:SF46">
    <property type="entry name" value="SODIUM-DEPENDENT PHOSPHATE TRANSPORT PROTEIN 2B"/>
    <property type="match status" value="1"/>
</dbReference>
<dbReference type="InterPro" id="IPR003841">
    <property type="entry name" value="Na/Pi_transpt"/>
</dbReference>
<evidence type="ECO:0000256" key="1">
    <source>
        <dbReference type="ARBA" id="ARBA00004651"/>
    </source>
</evidence>
<dbReference type="RefSeq" id="WP_125138092.1">
    <property type="nucleotide sequence ID" value="NZ_LR130778.1"/>
</dbReference>
<dbReference type="EMBL" id="LR130778">
    <property type="protein sequence ID" value="VDN49051.1"/>
    <property type="molecule type" value="Genomic_DNA"/>
</dbReference>
<dbReference type="KEGG" id="cbar:PATL70BA_3132"/>
<gene>
    <name evidence="8" type="ORF">PATL70BA_3132</name>
</gene>
<feature type="transmembrane region" description="Helical" evidence="6">
    <location>
        <begin position="179"/>
        <end position="201"/>
    </location>
</feature>
<evidence type="ECO:0000313" key="9">
    <source>
        <dbReference type="Proteomes" id="UP000279029"/>
    </source>
</evidence>
<evidence type="ECO:0000256" key="5">
    <source>
        <dbReference type="ARBA" id="ARBA00023136"/>
    </source>
</evidence>
<dbReference type="NCBIfam" id="NF037997">
    <property type="entry name" value="Na_Pi_symport"/>
    <property type="match status" value="1"/>
</dbReference>
<feature type="domain" description="PhoU" evidence="7">
    <location>
        <begin position="469"/>
        <end position="550"/>
    </location>
</feature>
<dbReference type="PANTHER" id="PTHR10010">
    <property type="entry name" value="SOLUTE CARRIER FAMILY 34 SODIUM PHOSPHATE , MEMBER 2-RELATED"/>
    <property type="match status" value="1"/>
</dbReference>
<dbReference type="OrthoDB" id="9763003at2"/>
<feature type="transmembrane region" description="Helical" evidence="6">
    <location>
        <begin position="9"/>
        <end position="31"/>
    </location>
</feature>
<evidence type="ECO:0000313" key="8">
    <source>
        <dbReference type="EMBL" id="VDN49051.1"/>
    </source>
</evidence>
<dbReference type="AlphaFoldDB" id="A0A3P7Q0Z5"/>
<dbReference type="Gene3D" id="1.20.58.220">
    <property type="entry name" value="Phosphate transport system protein phou homolog 2, domain 2"/>
    <property type="match status" value="1"/>
</dbReference>
<dbReference type="NCBIfam" id="TIGR00704">
    <property type="entry name" value="NaPi_cotrn_rel"/>
    <property type="match status" value="1"/>
</dbReference>
<keyword evidence="3 6" id="KW-0812">Transmembrane</keyword>
<dbReference type="InterPro" id="IPR004633">
    <property type="entry name" value="NaPi_cotrn-rel/YqeW-like"/>
</dbReference>
<dbReference type="Pfam" id="PF01895">
    <property type="entry name" value="PhoU"/>
    <property type="match status" value="2"/>
</dbReference>
<dbReference type="SUPFAM" id="SSF109755">
    <property type="entry name" value="PhoU-like"/>
    <property type="match status" value="1"/>
</dbReference>